<dbReference type="InterPro" id="IPR013785">
    <property type="entry name" value="Aldolase_TIM"/>
</dbReference>
<organism evidence="8 9">
    <name type="scientific">Pyxidicoccus parkwayensis</name>
    <dbReference type="NCBI Taxonomy" id="2813578"/>
    <lineage>
        <taxon>Bacteria</taxon>
        <taxon>Pseudomonadati</taxon>
        <taxon>Myxococcota</taxon>
        <taxon>Myxococcia</taxon>
        <taxon>Myxococcales</taxon>
        <taxon>Cystobacterineae</taxon>
        <taxon>Myxococcaceae</taxon>
        <taxon>Pyxidicoccus</taxon>
    </lineage>
</organism>
<sequence>MSPPSSESARLIPGMPARVQPGRRFLPQVYILKVASRCNLDCKYCYMYNLADQTWRQQPRKMSEDVLRSVARKVARAGTPAQILFHGGEPMLLGPDYFRRAVRIFQEEAPDVRLDFGMQSNGTLLNEAWIDTLHELGIGVGISLDGPAEVNDLNRVYRGSGRGTHADVVGSLQKLLASEKGSKVLGGALCVINLAQDPLRTYRHFVELGFTRISFLPMDGTYESPPPGKQAPFDDTPLADWLIPIFDEWFQNPRGVTVALFEQIIKLLFGARGAFVDLLSTYPKALVVIETDGGIEPTDSLKSAAHGITKLGLNVLHNELEDMFTKDIFQLLQSGEEGLAQKCRSCAYRYVCGGGLLAHRYSERNGFDNPTVYCADMLKLLGHIERRVGETLSPALVQRIRATLSRAASA</sequence>
<dbReference type="Proteomes" id="UP000662747">
    <property type="component" value="Chromosome"/>
</dbReference>
<dbReference type="CDD" id="cd01335">
    <property type="entry name" value="Radical_SAM"/>
    <property type="match status" value="1"/>
</dbReference>
<dbReference type="Gene3D" id="3.20.20.70">
    <property type="entry name" value="Aldolase class I"/>
    <property type="match status" value="1"/>
</dbReference>
<accession>A0ABX7NVG1</accession>
<keyword evidence="9" id="KW-1185">Reference proteome</keyword>
<dbReference type="PANTHER" id="PTHR43273:SF8">
    <property type="entry name" value="RADICAL SAM DOMAIN PROTEIN"/>
    <property type="match status" value="1"/>
</dbReference>
<dbReference type="InterPro" id="IPR000385">
    <property type="entry name" value="MoaA_NifB_PqqE_Fe-S-bd_CS"/>
</dbReference>
<protein>
    <submittedName>
        <fullName evidence="8">Radical SAM protein</fullName>
    </submittedName>
</protein>
<dbReference type="PANTHER" id="PTHR43273">
    <property type="entry name" value="ANAEROBIC SULFATASE-MATURATING ENZYME HOMOLOG ASLB-RELATED"/>
    <property type="match status" value="1"/>
</dbReference>
<dbReference type="SUPFAM" id="SSF102114">
    <property type="entry name" value="Radical SAM enzymes"/>
    <property type="match status" value="1"/>
</dbReference>
<dbReference type="InterPro" id="IPR006638">
    <property type="entry name" value="Elp3/MiaA/NifB-like_rSAM"/>
</dbReference>
<feature type="domain" description="Radical SAM core" evidence="7">
    <location>
        <begin position="24"/>
        <end position="254"/>
    </location>
</feature>
<dbReference type="SFLD" id="SFLDG01072">
    <property type="entry name" value="dehydrogenase_like"/>
    <property type="match status" value="1"/>
</dbReference>
<name>A0ABX7NVG1_9BACT</name>
<dbReference type="PROSITE" id="PS01305">
    <property type="entry name" value="MOAA_NIFB_PQQE"/>
    <property type="match status" value="1"/>
</dbReference>
<keyword evidence="5" id="KW-0408">Iron</keyword>
<dbReference type="PROSITE" id="PS51918">
    <property type="entry name" value="RADICAL_SAM"/>
    <property type="match status" value="1"/>
</dbReference>
<evidence type="ECO:0000256" key="5">
    <source>
        <dbReference type="ARBA" id="ARBA00023004"/>
    </source>
</evidence>
<evidence type="ECO:0000259" key="7">
    <source>
        <dbReference type="PROSITE" id="PS51918"/>
    </source>
</evidence>
<evidence type="ECO:0000313" key="9">
    <source>
        <dbReference type="Proteomes" id="UP000662747"/>
    </source>
</evidence>
<evidence type="ECO:0000313" key="8">
    <source>
        <dbReference type="EMBL" id="QSQ21379.1"/>
    </source>
</evidence>
<comment type="cofactor">
    <cofactor evidence="1">
        <name>[4Fe-4S] cluster</name>
        <dbReference type="ChEBI" id="CHEBI:49883"/>
    </cofactor>
</comment>
<evidence type="ECO:0000256" key="6">
    <source>
        <dbReference type="ARBA" id="ARBA00023014"/>
    </source>
</evidence>
<reference evidence="8 9" key="1">
    <citation type="submission" date="2021-02" db="EMBL/GenBank/DDBJ databases">
        <title>De Novo genome assembly of isolated myxobacteria.</title>
        <authorList>
            <person name="Stevens D.C."/>
        </authorList>
    </citation>
    <scope>NUCLEOTIDE SEQUENCE [LARGE SCALE GENOMIC DNA]</scope>
    <source>
        <strain evidence="9">SCPEA02</strain>
    </source>
</reference>
<dbReference type="SFLD" id="SFLDG01067">
    <property type="entry name" value="SPASM/twitch_domain_containing"/>
    <property type="match status" value="1"/>
</dbReference>
<keyword evidence="4" id="KW-0479">Metal-binding</keyword>
<gene>
    <name evidence="8" type="ORF">JY651_40365</name>
</gene>
<keyword evidence="2" id="KW-0004">4Fe-4S</keyword>
<dbReference type="SMART" id="SM00729">
    <property type="entry name" value="Elp3"/>
    <property type="match status" value="1"/>
</dbReference>
<dbReference type="Pfam" id="PF04055">
    <property type="entry name" value="Radical_SAM"/>
    <property type="match status" value="1"/>
</dbReference>
<proteinExistence type="predicted"/>
<dbReference type="InterPro" id="IPR023867">
    <property type="entry name" value="Sulphatase_maturase_rSAM"/>
</dbReference>
<dbReference type="EMBL" id="CP071090">
    <property type="protein sequence ID" value="QSQ21379.1"/>
    <property type="molecule type" value="Genomic_DNA"/>
</dbReference>
<keyword evidence="6" id="KW-0411">Iron-sulfur</keyword>
<dbReference type="SFLD" id="SFLDS00029">
    <property type="entry name" value="Radical_SAM"/>
    <property type="match status" value="1"/>
</dbReference>
<dbReference type="SFLD" id="SFLDG01386">
    <property type="entry name" value="main_SPASM_domain-containing"/>
    <property type="match status" value="1"/>
</dbReference>
<dbReference type="InterPro" id="IPR058240">
    <property type="entry name" value="rSAM_sf"/>
</dbReference>
<evidence type="ECO:0000256" key="4">
    <source>
        <dbReference type="ARBA" id="ARBA00022723"/>
    </source>
</evidence>
<dbReference type="RefSeq" id="WP_206722957.1">
    <property type="nucleotide sequence ID" value="NZ_CP071090.1"/>
</dbReference>
<keyword evidence="3" id="KW-0949">S-adenosyl-L-methionine</keyword>
<evidence type="ECO:0000256" key="3">
    <source>
        <dbReference type="ARBA" id="ARBA00022691"/>
    </source>
</evidence>
<evidence type="ECO:0000256" key="2">
    <source>
        <dbReference type="ARBA" id="ARBA00022485"/>
    </source>
</evidence>
<dbReference type="InterPro" id="IPR007197">
    <property type="entry name" value="rSAM"/>
</dbReference>
<evidence type="ECO:0000256" key="1">
    <source>
        <dbReference type="ARBA" id="ARBA00001966"/>
    </source>
</evidence>